<dbReference type="AlphaFoldDB" id="A0A6V7W0V0"/>
<name>A0A6V7W0V0_MELEN</name>
<protein>
    <submittedName>
        <fullName evidence="1">Uncharacterized protein</fullName>
    </submittedName>
</protein>
<accession>A0A6V7W0V0</accession>
<evidence type="ECO:0000313" key="2">
    <source>
        <dbReference type="Proteomes" id="UP000580250"/>
    </source>
</evidence>
<organism evidence="1 2">
    <name type="scientific">Meloidogyne enterolobii</name>
    <name type="common">Root-knot nematode worm</name>
    <name type="synonym">Meloidogyne mayaguensis</name>
    <dbReference type="NCBI Taxonomy" id="390850"/>
    <lineage>
        <taxon>Eukaryota</taxon>
        <taxon>Metazoa</taxon>
        <taxon>Ecdysozoa</taxon>
        <taxon>Nematoda</taxon>
        <taxon>Chromadorea</taxon>
        <taxon>Rhabditida</taxon>
        <taxon>Tylenchina</taxon>
        <taxon>Tylenchomorpha</taxon>
        <taxon>Tylenchoidea</taxon>
        <taxon>Meloidogynidae</taxon>
        <taxon>Meloidogyninae</taxon>
        <taxon>Meloidogyne</taxon>
    </lineage>
</organism>
<reference evidence="1 2" key="1">
    <citation type="submission" date="2020-08" db="EMBL/GenBank/DDBJ databases">
        <authorList>
            <person name="Koutsovoulos G."/>
            <person name="Danchin GJ E."/>
        </authorList>
    </citation>
    <scope>NUCLEOTIDE SEQUENCE [LARGE SCALE GENOMIC DNA]</scope>
</reference>
<sequence length="50" mass="5564">MANHLQTSLFFGCCSLYSKSLRMCLFHVVLICVFRIIPNCNSFGSGCMVA</sequence>
<proteinExistence type="predicted"/>
<dbReference type="EMBL" id="CAJEWN010000379">
    <property type="protein sequence ID" value="CAD2180743.1"/>
    <property type="molecule type" value="Genomic_DNA"/>
</dbReference>
<gene>
    <name evidence="1" type="ORF">MENT_LOCUS32842</name>
</gene>
<evidence type="ECO:0000313" key="1">
    <source>
        <dbReference type="EMBL" id="CAD2180743.1"/>
    </source>
</evidence>
<dbReference type="Proteomes" id="UP000580250">
    <property type="component" value="Unassembled WGS sequence"/>
</dbReference>
<comment type="caution">
    <text evidence="1">The sequence shown here is derived from an EMBL/GenBank/DDBJ whole genome shotgun (WGS) entry which is preliminary data.</text>
</comment>